<evidence type="ECO:0000256" key="3">
    <source>
        <dbReference type="ARBA" id="ARBA00022603"/>
    </source>
</evidence>
<sequence length="296" mass="32226">MSWMQVRFHAGADQVEALENALLAVGALSVTLQDDADQPILEPELGTTPIWDNTQVIGLFEASRNSHELLQEINAAFQAEGGNELPRHKTELVEDKDWVRAWMDDYHPMPFGKRLWVCPSWREPPQPDAVNLLLDPGLAFGTGTHPTTALCLRYLDREVQGNELVVDYGCGSGILGIAALLLGAKHMVGVDIDPQALTATRDNAGRNGIADDRYEIYLPADTPAVQGDITVANILAGPLTELGPHIAGLTRQGGKLALSGLLAEQAEEVSACYSQWFDMAPAQQQDDWVILTGIKR</sequence>
<keyword evidence="7" id="KW-0687">Ribonucleoprotein</keyword>
<evidence type="ECO:0000256" key="5">
    <source>
        <dbReference type="ARBA" id="ARBA00022691"/>
    </source>
</evidence>
<dbReference type="CDD" id="cd02440">
    <property type="entry name" value="AdoMet_MTases"/>
    <property type="match status" value="1"/>
</dbReference>
<dbReference type="PIRSF" id="PIRSF000401">
    <property type="entry name" value="RPL11_MTase"/>
    <property type="match status" value="1"/>
</dbReference>
<comment type="subcellular location">
    <subcellularLocation>
        <location evidence="6">Cytoplasm</location>
    </subcellularLocation>
</comment>
<keyword evidence="7" id="KW-0689">Ribosomal protein</keyword>
<dbReference type="Gene3D" id="3.40.50.150">
    <property type="entry name" value="Vaccinia Virus protein VP39"/>
    <property type="match status" value="1"/>
</dbReference>
<dbReference type="GO" id="GO:0005829">
    <property type="term" value="C:cytosol"/>
    <property type="evidence" value="ECO:0007669"/>
    <property type="project" value="TreeGrafter"/>
</dbReference>
<dbReference type="NCBIfam" id="TIGR00406">
    <property type="entry name" value="prmA"/>
    <property type="match status" value="1"/>
</dbReference>
<dbReference type="PANTHER" id="PTHR43648">
    <property type="entry name" value="ELECTRON TRANSFER FLAVOPROTEIN BETA SUBUNIT LYSINE METHYLTRANSFERASE"/>
    <property type="match status" value="1"/>
</dbReference>
<keyword evidence="5 6" id="KW-0949">S-adenosyl-L-methionine</keyword>
<evidence type="ECO:0000313" key="8">
    <source>
        <dbReference type="Proteomes" id="UP000596074"/>
    </source>
</evidence>
<dbReference type="GO" id="GO:0005840">
    <property type="term" value="C:ribosome"/>
    <property type="evidence" value="ECO:0007669"/>
    <property type="project" value="UniProtKB-KW"/>
</dbReference>
<comment type="function">
    <text evidence="6">Methylates ribosomal protein L11.</text>
</comment>
<feature type="binding site" evidence="6">
    <location>
        <position position="148"/>
    </location>
    <ligand>
        <name>S-adenosyl-L-methionine</name>
        <dbReference type="ChEBI" id="CHEBI:59789"/>
    </ligand>
</feature>
<feature type="binding site" evidence="6">
    <location>
        <position position="233"/>
    </location>
    <ligand>
        <name>S-adenosyl-L-methionine</name>
        <dbReference type="ChEBI" id="CHEBI:59789"/>
    </ligand>
</feature>
<dbReference type="EC" id="2.1.1.-" evidence="6"/>
<evidence type="ECO:0000256" key="1">
    <source>
        <dbReference type="ARBA" id="ARBA00009741"/>
    </source>
</evidence>
<dbReference type="PANTHER" id="PTHR43648:SF1">
    <property type="entry name" value="ELECTRON TRANSFER FLAVOPROTEIN BETA SUBUNIT LYSINE METHYLTRANSFERASE"/>
    <property type="match status" value="1"/>
</dbReference>
<dbReference type="InterPro" id="IPR029063">
    <property type="entry name" value="SAM-dependent_MTases_sf"/>
</dbReference>
<keyword evidence="2 6" id="KW-0963">Cytoplasm</keyword>
<protein>
    <recommendedName>
        <fullName evidence="6">Ribosomal protein L11 methyltransferase</fullName>
        <shortName evidence="6">L11 Mtase</shortName>
        <ecNumber evidence="6">2.1.1.-</ecNumber>
    </recommendedName>
</protein>
<dbReference type="InterPro" id="IPR050078">
    <property type="entry name" value="Ribosomal_L11_MeTrfase_PrmA"/>
</dbReference>
<dbReference type="GO" id="GO:0016279">
    <property type="term" value="F:protein-lysine N-methyltransferase activity"/>
    <property type="evidence" value="ECO:0007669"/>
    <property type="project" value="TreeGrafter"/>
</dbReference>
<dbReference type="HAMAP" id="MF_00735">
    <property type="entry name" value="Methyltr_PrmA"/>
    <property type="match status" value="1"/>
</dbReference>
<dbReference type="AlphaFoldDB" id="A0A9X7UXU5"/>
<dbReference type="KEGG" id="vcw:GJQ55_10690"/>
<dbReference type="EMBL" id="CP046056">
    <property type="protein sequence ID" value="QQD24909.1"/>
    <property type="molecule type" value="Genomic_DNA"/>
</dbReference>
<evidence type="ECO:0000256" key="6">
    <source>
        <dbReference type="HAMAP-Rule" id="MF_00735"/>
    </source>
</evidence>
<evidence type="ECO:0000256" key="2">
    <source>
        <dbReference type="ARBA" id="ARBA00022490"/>
    </source>
</evidence>
<feature type="binding site" evidence="6">
    <location>
        <position position="169"/>
    </location>
    <ligand>
        <name>S-adenosyl-L-methionine</name>
        <dbReference type="ChEBI" id="CHEBI:59789"/>
    </ligand>
</feature>
<proteinExistence type="inferred from homology"/>
<dbReference type="Pfam" id="PF06325">
    <property type="entry name" value="PrmA"/>
    <property type="match status" value="1"/>
</dbReference>
<dbReference type="InterPro" id="IPR004498">
    <property type="entry name" value="Ribosomal_PrmA_MeTrfase"/>
</dbReference>
<keyword evidence="4 6" id="KW-0808">Transferase</keyword>
<evidence type="ECO:0000313" key="7">
    <source>
        <dbReference type="EMBL" id="QQD24909.1"/>
    </source>
</evidence>
<reference evidence="7 8" key="1">
    <citation type="submission" date="2019-11" db="EMBL/GenBank/DDBJ databases">
        <title>Venatorbacter sp. nov. a predator of Campylobacter and other Gram-negative bacteria.</title>
        <authorList>
            <person name="Saeedi A."/>
            <person name="Cummings N.J."/>
            <person name="Connerton I.F."/>
            <person name="Connerton P.L."/>
        </authorList>
    </citation>
    <scope>NUCLEOTIDE SEQUENCE [LARGE SCALE GENOMIC DNA]</scope>
    <source>
        <strain evidence="7">XL5</strain>
    </source>
</reference>
<comment type="catalytic activity">
    <reaction evidence="6">
        <text>L-lysyl-[protein] + 3 S-adenosyl-L-methionine = N(6),N(6),N(6)-trimethyl-L-lysyl-[protein] + 3 S-adenosyl-L-homocysteine + 3 H(+)</text>
        <dbReference type="Rhea" id="RHEA:54192"/>
        <dbReference type="Rhea" id="RHEA-COMP:9752"/>
        <dbReference type="Rhea" id="RHEA-COMP:13826"/>
        <dbReference type="ChEBI" id="CHEBI:15378"/>
        <dbReference type="ChEBI" id="CHEBI:29969"/>
        <dbReference type="ChEBI" id="CHEBI:57856"/>
        <dbReference type="ChEBI" id="CHEBI:59789"/>
        <dbReference type="ChEBI" id="CHEBI:61961"/>
    </reaction>
</comment>
<dbReference type="RefSeq" id="WP_228344970.1">
    <property type="nucleotide sequence ID" value="NZ_CP046056.1"/>
</dbReference>
<evidence type="ECO:0000256" key="4">
    <source>
        <dbReference type="ARBA" id="ARBA00022679"/>
    </source>
</evidence>
<name>A0A9X7UXU5_9GAMM</name>
<dbReference type="Proteomes" id="UP000596074">
    <property type="component" value="Chromosome"/>
</dbReference>
<keyword evidence="3 6" id="KW-0489">Methyltransferase</keyword>
<keyword evidence="8" id="KW-1185">Reference proteome</keyword>
<feature type="binding site" evidence="6">
    <location>
        <position position="191"/>
    </location>
    <ligand>
        <name>S-adenosyl-L-methionine</name>
        <dbReference type="ChEBI" id="CHEBI:59789"/>
    </ligand>
</feature>
<dbReference type="GO" id="GO:0032259">
    <property type="term" value="P:methylation"/>
    <property type="evidence" value="ECO:0007669"/>
    <property type="project" value="UniProtKB-KW"/>
</dbReference>
<accession>A0A9X7UXU5</accession>
<comment type="similarity">
    <text evidence="1 6">Belongs to the methyltransferase superfamily. PrmA family.</text>
</comment>
<dbReference type="SUPFAM" id="SSF53335">
    <property type="entry name" value="S-adenosyl-L-methionine-dependent methyltransferases"/>
    <property type="match status" value="1"/>
</dbReference>
<organism evidence="7 8">
    <name type="scientific">Venatoribacter cucullus</name>
    <dbReference type="NCBI Taxonomy" id="2661630"/>
    <lineage>
        <taxon>Bacteria</taxon>
        <taxon>Pseudomonadati</taxon>
        <taxon>Pseudomonadota</taxon>
        <taxon>Gammaproteobacteria</taxon>
        <taxon>Oceanospirillales</taxon>
        <taxon>Oceanospirillaceae</taxon>
        <taxon>Venatoribacter</taxon>
    </lineage>
</organism>
<gene>
    <name evidence="6 7" type="primary">prmA</name>
    <name evidence="7" type="ORF">GJQ55_10690</name>
</gene>